<dbReference type="Pfam" id="PF01740">
    <property type="entry name" value="STAS"/>
    <property type="match status" value="1"/>
</dbReference>
<reference evidence="4 5" key="1">
    <citation type="submission" date="2018-11" db="EMBL/GenBank/DDBJ databases">
        <title>Trebonia kvetii gen.nov., sp.nov., a novel acidophilic actinobacterium, and proposal of the new actinobacterial family Treboniaceae fam. nov.</title>
        <authorList>
            <person name="Rapoport D."/>
            <person name="Sagova-Mareckova M."/>
            <person name="Sedlacek I."/>
            <person name="Provaznik J."/>
            <person name="Kralova S."/>
            <person name="Pavlinic D."/>
            <person name="Benes V."/>
            <person name="Kopecky J."/>
        </authorList>
    </citation>
    <scope>NUCLEOTIDE SEQUENCE [LARGE SCALE GENOMIC DNA]</scope>
    <source>
        <strain evidence="4 5">15Tr583</strain>
    </source>
</reference>
<proteinExistence type="inferred from homology"/>
<evidence type="ECO:0000313" key="5">
    <source>
        <dbReference type="Proteomes" id="UP000460272"/>
    </source>
</evidence>
<sequence>MRWTIPRLPLRSGPETRPALPIREVAVVVVSEDRFPAAWSGRTAVVTVSGEIDLTNADGLRDVLLSTLDAGARGLVVDMTGTTFLDSAGVSALVRTSRRASTTDTTLRLVVTAPPVLRVLDLVGLDRLIGVYPSVSVAVASLPDQTGPGLRALLPW</sequence>
<evidence type="ECO:0000256" key="1">
    <source>
        <dbReference type="ARBA" id="ARBA00009013"/>
    </source>
</evidence>
<dbReference type="Proteomes" id="UP000460272">
    <property type="component" value="Unassembled WGS sequence"/>
</dbReference>
<dbReference type="GO" id="GO:0043856">
    <property type="term" value="F:anti-sigma factor antagonist activity"/>
    <property type="evidence" value="ECO:0007669"/>
    <property type="project" value="InterPro"/>
</dbReference>
<dbReference type="EMBL" id="RPFW01000008">
    <property type="protein sequence ID" value="TVZ00690.1"/>
    <property type="molecule type" value="Genomic_DNA"/>
</dbReference>
<protein>
    <recommendedName>
        <fullName evidence="2">Anti-sigma factor antagonist</fullName>
    </recommendedName>
</protein>
<dbReference type="CDD" id="cd07043">
    <property type="entry name" value="STAS_anti-anti-sigma_factors"/>
    <property type="match status" value="1"/>
</dbReference>
<dbReference type="InterPro" id="IPR036513">
    <property type="entry name" value="STAS_dom_sf"/>
</dbReference>
<keyword evidence="5" id="KW-1185">Reference proteome</keyword>
<dbReference type="InterPro" id="IPR003658">
    <property type="entry name" value="Anti-sigma_ant"/>
</dbReference>
<feature type="domain" description="STAS" evidence="3">
    <location>
        <begin position="45"/>
        <end position="142"/>
    </location>
</feature>
<dbReference type="PROSITE" id="PS50801">
    <property type="entry name" value="STAS"/>
    <property type="match status" value="1"/>
</dbReference>
<dbReference type="NCBIfam" id="TIGR00377">
    <property type="entry name" value="ant_ant_sig"/>
    <property type="match status" value="1"/>
</dbReference>
<organism evidence="4 5">
    <name type="scientific">Trebonia kvetii</name>
    <dbReference type="NCBI Taxonomy" id="2480626"/>
    <lineage>
        <taxon>Bacteria</taxon>
        <taxon>Bacillati</taxon>
        <taxon>Actinomycetota</taxon>
        <taxon>Actinomycetes</taxon>
        <taxon>Streptosporangiales</taxon>
        <taxon>Treboniaceae</taxon>
        <taxon>Trebonia</taxon>
    </lineage>
</organism>
<evidence type="ECO:0000256" key="2">
    <source>
        <dbReference type="RuleBase" id="RU003749"/>
    </source>
</evidence>
<evidence type="ECO:0000259" key="3">
    <source>
        <dbReference type="PROSITE" id="PS50801"/>
    </source>
</evidence>
<dbReference type="PANTHER" id="PTHR33495">
    <property type="entry name" value="ANTI-SIGMA FACTOR ANTAGONIST TM_1081-RELATED-RELATED"/>
    <property type="match status" value="1"/>
</dbReference>
<dbReference type="SUPFAM" id="SSF52091">
    <property type="entry name" value="SpoIIaa-like"/>
    <property type="match status" value="1"/>
</dbReference>
<gene>
    <name evidence="4" type="ORF">EAS64_35600</name>
</gene>
<dbReference type="InterPro" id="IPR002645">
    <property type="entry name" value="STAS_dom"/>
</dbReference>
<dbReference type="PANTHER" id="PTHR33495:SF2">
    <property type="entry name" value="ANTI-SIGMA FACTOR ANTAGONIST TM_1081-RELATED"/>
    <property type="match status" value="1"/>
</dbReference>
<accession>A0A6P2BP12</accession>
<dbReference type="Gene3D" id="3.30.750.24">
    <property type="entry name" value="STAS domain"/>
    <property type="match status" value="1"/>
</dbReference>
<comment type="similarity">
    <text evidence="1 2">Belongs to the anti-sigma-factor antagonist family.</text>
</comment>
<dbReference type="OrthoDB" id="5194587at2"/>
<comment type="caution">
    <text evidence="4">The sequence shown here is derived from an EMBL/GenBank/DDBJ whole genome shotgun (WGS) entry which is preliminary data.</text>
</comment>
<name>A0A6P2BP12_9ACTN</name>
<dbReference type="AlphaFoldDB" id="A0A6P2BP12"/>
<evidence type="ECO:0000313" key="4">
    <source>
        <dbReference type="EMBL" id="TVZ00690.1"/>
    </source>
</evidence>